<dbReference type="InterPro" id="IPR050073">
    <property type="entry name" value="2-IPM_HCS-like"/>
</dbReference>
<dbReference type="GO" id="GO:0009507">
    <property type="term" value="C:chloroplast"/>
    <property type="evidence" value="ECO:0007669"/>
    <property type="project" value="TreeGrafter"/>
</dbReference>
<gene>
    <name evidence="4" type="ORF">BOLC2T12154H</name>
</gene>
<dbReference type="Gene3D" id="1.10.238.260">
    <property type="match status" value="1"/>
</dbReference>
<organism evidence="4">
    <name type="scientific">Brassica oleracea</name>
    <name type="common">Wild cabbage</name>
    <dbReference type="NCBI Taxonomy" id="3712"/>
    <lineage>
        <taxon>Eukaryota</taxon>
        <taxon>Viridiplantae</taxon>
        <taxon>Streptophyta</taxon>
        <taxon>Embryophyta</taxon>
        <taxon>Tracheophyta</taxon>
        <taxon>Spermatophyta</taxon>
        <taxon>Magnoliopsida</taxon>
        <taxon>eudicotyledons</taxon>
        <taxon>Gunneridae</taxon>
        <taxon>Pentapetalae</taxon>
        <taxon>rosids</taxon>
        <taxon>malvids</taxon>
        <taxon>Brassicales</taxon>
        <taxon>Brassicaceae</taxon>
        <taxon>Brassiceae</taxon>
        <taxon>Brassica</taxon>
    </lineage>
</organism>
<dbReference type="Pfam" id="PF22617">
    <property type="entry name" value="HCS_D2"/>
    <property type="match status" value="1"/>
</dbReference>
<reference evidence="4" key="1">
    <citation type="submission" date="2018-11" db="EMBL/GenBank/DDBJ databases">
        <authorList>
            <consortium name="Genoscope - CEA"/>
            <person name="William W."/>
        </authorList>
    </citation>
    <scope>NUCLEOTIDE SEQUENCE</scope>
</reference>
<evidence type="ECO:0000313" key="4">
    <source>
        <dbReference type="EMBL" id="VDD27154.1"/>
    </source>
</evidence>
<evidence type="ECO:0000259" key="3">
    <source>
        <dbReference type="Pfam" id="PF22617"/>
    </source>
</evidence>
<proteinExistence type="inferred from homology"/>
<protein>
    <recommendedName>
        <fullName evidence="3">2-isopropylmalate synthase/homocitrate synthase post-catalytic domain-containing protein</fullName>
    </recommendedName>
</protein>
<sequence length="72" mass="8499">MTNRLLILEKVQEYTGLYVQPHKPIVGANCFLHESGIHQDEILKNRSTYEILSPERRRSCKISKFRHCSWKA</sequence>
<comment type="similarity">
    <text evidence="1">Belongs to the alpha-IPM synthase/homocitrate synthase family.</text>
</comment>
<accession>A0A3P6DV02</accession>
<keyword evidence="2" id="KW-0808">Transferase</keyword>
<dbReference type="EMBL" id="LR031874">
    <property type="protein sequence ID" value="VDD27154.1"/>
    <property type="molecule type" value="Genomic_DNA"/>
</dbReference>
<evidence type="ECO:0000256" key="2">
    <source>
        <dbReference type="ARBA" id="ARBA00022679"/>
    </source>
</evidence>
<dbReference type="PANTHER" id="PTHR10277">
    <property type="entry name" value="HOMOCITRATE SYNTHASE-RELATED"/>
    <property type="match status" value="1"/>
</dbReference>
<feature type="domain" description="2-isopropylmalate synthase/homocitrate synthase post-catalytic" evidence="3">
    <location>
        <begin position="25"/>
        <end position="56"/>
    </location>
</feature>
<dbReference type="PANTHER" id="PTHR10277:SF60">
    <property type="entry name" value="METHYLTHIOALKYLMALATE SYNTHASE 1, CHLOROPLASTIC-RELATED"/>
    <property type="match status" value="1"/>
</dbReference>
<dbReference type="GO" id="GO:0009098">
    <property type="term" value="P:L-leucine biosynthetic process"/>
    <property type="evidence" value="ECO:0007669"/>
    <property type="project" value="TreeGrafter"/>
</dbReference>
<name>A0A3P6DV02_BRAOL</name>
<dbReference type="AlphaFoldDB" id="A0A3P6DV02"/>
<evidence type="ECO:0000256" key="1">
    <source>
        <dbReference type="ARBA" id="ARBA00006154"/>
    </source>
</evidence>
<dbReference type="InterPro" id="IPR054691">
    <property type="entry name" value="LeuA/HCS_post-cat"/>
</dbReference>
<dbReference type="GO" id="GO:0003852">
    <property type="term" value="F:2-isopropylmalate synthase activity"/>
    <property type="evidence" value="ECO:0007669"/>
    <property type="project" value="TreeGrafter"/>
</dbReference>